<name>A0ABV1I0S1_9FIRM</name>
<evidence type="ECO:0000259" key="1">
    <source>
        <dbReference type="Pfam" id="PF00535"/>
    </source>
</evidence>
<proteinExistence type="predicted"/>
<feature type="domain" description="Glycosyltransferase 2-like" evidence="1">
    <location>
        <begin position="8"/>
        <end position="117"/>
    </location>
</feature>
<dbReference type="CDD" id="cd00761">
    <property type="entry name" value="Glyco_tranf_GTA_type"/>
    <property type="match status" value="1"/>
</dbReference>
<dbReference type="RefSeq" id="WP_349144347.1">
    <property type="nucleotide sequence ID" value="NZ_JBBMFC010000012.1"/>
</dbReference>
<dbReference type="InterPro" id="IPR029044">
    <property type="entry name" value="Nucleotide-diphossugar_trans"/>
</dbReference>
<dbReference type="Proteomes" id="UP001470288">
    <property type="component" value="Unassembled WGS sequence"/>
</dbReference>
<keyword evidence="2" id="KW-0808">Transferase</keyword>
<evidence type="ECO:0000313" key="3">
    <source>
        <dbReference type="Proteomes" id="UP001470288"/>
    </source>
</evidence>
<dbReference type="Gene3D" id="3.90.550.10">
    <property type="entry name" value="Spore Coat Polysaccharide Biosynthesis Protein SpsA, Chain A"/>
    <property type="match status" value="1"/>
</dbReference>
<dbReference type="EC" id="2.4.-.-" evidence="2"/>
<dbReference type="Pfam" id="PF00535">
    <property type="entry name" value="Glycos_transf_2"/>
    <property type="match status" value="1"/>
</dbReference>
<dbReference type="InterPro" id="IPR001173">
    <property type="entry name" value="Glyco_trans_2-like"/>
</dbReference>
<dbReference type="EMBL" id="JBBMFC010000012">
    <property type="protein sequence ID" value="MEQ2578782.1"/>
    <property type="molecule type" value="Genomic_DNA"/>
</dbReference>
<accession>A0ABV1I0S1</accession>
<keyword evidence="3" id="KW-1185">Reference proteome</keyword>
<gene>
    <name evidence="2" type="ORF">WMO62_08000</name>
</gene>
<comment type="caution">
    <text evidence="2">The sequence shown here is derived from an EMBL/GenBank/DDBJ whole genome shotgun (WGS) entry which is preliminary data.</text>
</comment>
<protein>
    <submittedName>
        <fullName evidence="2">Glycosyltransferase family A protein</fullName>
        <ecNumber evidence="2">2.4.-.-</ecNumber>
    </submittedName>
</protein>
<dbReference type="PANTHER" id="PTHR33604">
    <property type="entry name" value="OSJNBA0004B13.7 PROTEIN"/>
    <property type="match status" value="1"/>
</dbReference>
<evidence type="ECO:0000313" key="2">
    <source>
        <dbReference type="EMBL" id="MEQ2578782.1"/>
    </source>
</evidence>
<dbReference type="PANTHER" id="PTHR33604:SF3">
    <property type="entry name" value="OSJNBA0004B13.7 PROTEIN"/>
    <property type="match status" value="1"/>
</dbReference>
<sequence length="381" mass="44722">MRGSIALVVVGYNRPKSMRRILDSLNRAQYDYTEIPLVISIDNSGDDSVRKEAESFQWKHGEKRLICHKERMGLRKHIISCGDLTEEYGAVMILEDDLYVSPDYYNYAVKALEKYGDHPKIAGISLNTKRELLESPYPFFPRHTGYDVYFQQFASSWGQVWNRRMWTDFKKWYDQHPTLPWNVNVPLTVLNYPDTSWAKFYQTYVVEQDKYYVFSYDSLTTNFGDAGEHFNHNSSAFQSVLFYGKKDYRMPEFEDGVKYDIFGEPVGLGEVLGVPEEELTCDLWGRKQPEAYRRYLLTCVRKPYQLICQYSMCMKPMELNILEKIPGQDITLYDTSVHEGNAESAQKSKIRYLEYGYGIINGRDLLRWGLQKMKQKFGKKR</sequence>
<dbReference type="SUPFAM" id="SSF53448">
    <property type="entry name" value="Nucleotide-diphospho-sugar transferases"/>
    <property type="match status" value="1"/>
</dbReference>
<dbReference type="GO" id="GO:0016757">
    <property type="term" value="F:glycosyltransferase activity"/>
    <property type="evidence" value="ECO:0007669"/>
    <property type="project" value="UniProtKB-KW"/>
</dbReference>
<keyword evidence="2" id="KW-0328">Glycosyltransferase</keyword>
<reference evidence="2 3" key="1">
    <citation type="submission" date="2024-03" db="EMBL/GenBank/DDBJ databases">
        <title>Human intestinal bacterial collection.</title>
        <authorList>
            <person name="Pauvert C."/>
            <person name="Hitch T.C.A."/>
            <person name="Clavel T."/>
        </authorList>
    </citation>
    <scope>NUCLEOTIDE SEQUENCE [LARGE SCALE GENOMIC DNA]</scope>
    <source>
        <strain evidence="2 3">CLA-AA-H78B</strain>
    </source>
</reference>
<organism evidence="2 3">
    <name type="scientific">Hominiventricola aquisgranensis</name>
    <dbReference type="NCBI Taxonomy" id="3133164"/>
    <lineage>
        <taxon>Bacteria</taxon>
        <taxon>Bacillati</taxon>
        <taxon>Bacillota</taxon>
        <taxon>Clostridia</taxon>
        <taxon>Lachnospirales</taxon>
        <taxon>Lachnospiraceae</taxon>
        <taxon>Hominiventricola</taxon>
    </lineage>
</organism>